<dbReference type="GO" id="GO:0006874">
    <property type="term" value="P:intracellular calcium ion homeostasis"/>
    <property type="evidence" value="ECO:0007669"/>
    <property type="project" value="TreeGrafter"/>
</dbReference>
<keyword evidence="3" id="KW-1185">Reference proteome</keyword>
<proteinExistence type="predicted"/>
<dbReference type="GO" id="GO:0005262">
    <property type="term" value="F:calcium channel activity"/>
    <property type="evidence" value="ECO:0007669"/>
    <property type="project" value="TreeGrafter"/>
</dbReference>
<reference evidence="2 3" key="1">
    <citation type="submission" date="2023-08" db="EMBL/GenBank/DDBJ databases">
        <authorList>
            <person name="Palmer J.M."/>
        </authorList>
    </citation>
    <scope>NUCLEOTIDE SEQUENCE [LARGE SCALE GENOMIC DNA]</scope>
    <source>
        <strain evidence="2 3">TWF481</strain>
    </source>
</reference>
<dbReference type="Proteomes" id="UP001370758">
    <property type="component" value="Unassembled WGS sequence"/>
</dbReference>
<evidence type="ECO:0000313" key="3">
    <source>
        <dbReference type="Proteomes" id="UP001370758"/>
    </source>
</evidence>
<evidence type="ECO:0000313" key="2">
    <source>
        <dbReference type="EMBL" id="KAK6499996.1"/>
    </source>
</evidence>
<comment type="caution">
    <text evidence="2">The sequence shown here is derived from an EMBL/GenBank/DDBJ whole genome shotgun (WGS) entry which is preliminary data.</text>
</comment>
<dbReference type="EMBL" id="JAVHJL010000007">
    <property type="protein sequence ID" value="KAK6499996.1"/>
    <property type="molecule type" value="Genomic_DNA"/>
</dbReference>
<dbReference type="AlphaFoldDB" id="A0AAV9W2E4"/>
<sequence>MFSAIIFIFVKHPFDVGDCVTIDKEEYVIEHISLLYSQGRSVSSRKYTHFPNCVLNSKPVENISRSKAMHEVFTISVSYDTTVEDVDVFRDEFRRFVGDNGRDFYKEDVSVELCGFALDKLEVRIQVRYKGNYADGRRIQRKAMVLGELLRLTRLVPLFGPGGGAAALGSGDNPSFGVTVTPEDAKLRVDAFKRNKESKRTTMHG</sequence>
<dbReference type="PANTHER" id="PTHR31323:SF14">
    <property type="entry name" value="MECHANOSENSITIVE ION CHANNEL PROTEIN MSY2"/>
    <property type="match status" value="1"/>
</dbReference>
<dbReference type="InterPro" id="IPR010920">
    <property type="entry name" value="LSM_dom_sf"/>
</dbReference>
<dbReference type="GO" id="GO:0016020">
    <property type="term" value="C:membrane"/>
    <property type="evidence" value="ECO:0007669"/>
    <property type="project" value="InterPro"/>
</dbReference>
<protein>
    <recommendedName>
        <fullName evidence="1">Mechanosensitive ion channel MscS domain-containing protein</fullName>
    </recommendedName>
</protein>
<accession>A0AAV9W2E4</accession>
<dbReference type="PANTHER" id="PTHR31323">
    <property type="entry name" value="MECHANOSENSITIVE ION CHANNEL PROTEIN MSY2"/>
    <property type="match status" value="1"/>
</dbReference>
<dbReference type="InterPro" id="IPR006685">
    <property type="entry name" value="MscS_channel_2nd"/>
</dbReference>
<name>A0AAV9W2E4_9PEZI</name>
<organism evidence="2 3">
    <name type="scientific">Arthrobotrys musiformis</name>
    <dbReference type="NCBI Taxonomy" id="47236"/>
    <lineage>
        <taxon>Eukaryota</taxon>
        <taxon>Fungi</taxon>
        <taxon>Dikarya</taxon>
        <taxon>Ascomycota</taxon>
        <taxon>Pezizomycotina</taxon>
        <taxon>Orbiliomycetes</taxon>
        <taxon>Orbiliales</taxon>
        <taxon>Orbiliaceae</taxon>
        <taxon>Arthrobotrys</taxon>
    </lineage>
</organism>
<feature type="domain" description="Mechanosensitive ion channel MscS" evidence="1">
    <location>
        <begin position="3"/>
        <end position="65"/>
    </location>
</feature>
<dbReference type="Pfam" id="PF00924">
    <property type="entry name" value="MS_channel_2nd"/>
    <property type="match status" value="1"/>
</dbReference>
<evidence type="ECO:0000259" key="1">
    <source>
        <dbReference type="Pfam" id="PF00924"/>
    </source>
</evidence>
<gene>
    <name evidence="2" type="ORF">TWF481_010353</name>
</gene>
<dbReference type="SUPFAM" id="SSF50182">
    <property type="entry name" value="Sm-like ribonucleoproteins"/>
    <property type="match status" value="1"/>
</dbReference>